<proteinExistence type="inferred from homology"/>
<dbReference type="EMBL" id="CAUYUJ010016956">
    <property type="protein sequence ID" value="CAK0870395.1"/>
    <property type="molecule type" value="Genomic_DNA"/>
</dbReference>
<dbReference type="InterPro" id="IPR002081">
    <property type="entry name" value="Cryptochrome/DNA_photolyase_1"/>
</dbReference>
<evidence type="ECO:0000256" key="3">
    <source>
        <dbReference type="ARBA" id="ARBA00022630"/>
    </source>
</evidence>
<evidence type="ECO:0000259" key="7">
    <source>
        <dbReference type="PROSITE" id="PS51645"/>
    </source>
</evidence>
<reference evidence="8" key="1">
    <citation type="submission" date="2023-10" db="EMBL/GenBank/DDBJ databases">
        <authorList>
            <person name="Chen Y."/>
            <person name="Shah S."/>
            <person name="Dougan E. K."/>
            <person name="Thang M."/>
            <person name="Chan C."/>
        </authorList>
    </citation>
    <scope>NUCLEOTIDE SEQUENCE [LARGE SCALE GENOMIC DNA]</scope>
</reference>
<feature type="domain" description="Photolyase/cryptochrome alpha/beta" evidence="7">
    <location>
        <begin position="6"/>
        <end position="140"/>
    </location>
</feature>
<dbReference type="InterPro" id="IPR036134">
    <property type="entry name" value="Crypto/Photolyase_FAD-like_sf"/>
</dbReference>
<evidence type="ECO:0000256" key="4">
    <source>
        <dbReference type="ARBA" id="ARBA00022827"/>
    </source>
</evidence>
<comment type="caution">
    <text evidence="8">The sequence shown here is derived from an EMBL/GenBank/DDBJ whole genome shotgun (WGS) entry which is preliminary data.</text>
</comment>
<name>A0ABN9VBK1_9DINO</name>
<keyword evidence="9" id="KW-1185">Reference proteome</keyword>
<dbReference type="InterPro" id="IPR036155">
    <property type="entry name" value="Crypto/Photolyase_N_sf"/>
</dbReference>
<dbReference type="Pfam" id="PF00875">
    <property type="entry name" value="DNA_photolyase"/>
    <property type="match status" value="1"/>
</dbReference>
<keyword evidence="5" id="KW-0175">Coiled coil</keyword>
<feature type="compositionally biased region" description="Low complexity" evidence="6">
    <location>
        <begin position="502"/>
        <end position="527"/>
    </location>
</feature>
<dbReference type="Gene3D" id="1.25.40.80">
    <property type="match status" value="1"/>
</dbReference>
<dbReference type="PANTHER" id="PTHR11455:SF9">
    <property type="entry name" value="CRYPTOCHROME CIRCADIAN CLOCK 5 ISOFORM X1"/>
    <property type="match status" value="1"/>
</dbReference>
<comment type="similarity">
    <text evidence="2">Belongs to the DNA photolyase class-1 family.</text>
</comment>
<evidence type="ECO:0000256" key="2">
    <source>
        <dbReference type="ARBA" id="ARBA00005862"/>
    </source>
</evidence>
<comment type="cofactor">
    <cofactor evidence="1">
        <name>FAD</name>
        <dbReference type="ChEBI" id="CHEBI:57692"/>
    </cofactor>
</comment>
<dbReference type="Gene3D" id="1.10.579.10">
    <property type="entry name" value="DNA Cyclobutane Dipyrimidine Photolyase, subunit A, domain 3"/>
    <property type="match status" value="1"/>
</dbReference>
<organism evidence="8 9">
    <name type="scientific">Prorocentrum cordatum</name>
    <dbReference type="NCBI Taxonomy" id="2364126"/>
    <lineage>
        <taxon>Eukaryota</taxon>
        <taxon>Sar</taxon>
        <taxon>Alveolata</taxon>
        <taxon>Dinophyceae</taxon>
        <taxon>Prorocentrales</taxon>
        <taxon>Prorocentraceae</taxon>
        <taxon>Prorocentrum</taxon>
    </lineage>
</organism>
<evidence type="ECO:0000313" key="9">
    <source>
        <dbReference type="Proteomes" id="UP001189429"/>
    </source>
</evidence>
<dbReference type="InterPro" id="IPR005101">
    <property type="entry name" value="Cryptochr/Photolyase_FAD-bd"/>
</dbReference>
<feature type="region of interest" description="Disordered" evidence="6">
    <location>
        <begin position="500"/>
        <end position="534"/>
    </location>
</feature>
<dbReference type="PROSITE" id="PS51645">
    <property type="entry name" value="PHR_CRY_ALPHA_BETA"/>
    <property type="match status" value="1"/>
</dbReference>
<dbReference type="PANTHER" id="PTHR11455">
    <property type="entry name" value="CRYPTOCHROME"/>
    <property type="match status" value="1"/>
</dbReference>
<accession>A0ABN9VBK1</accession>
<dbReference type="Pfam" id="PF03441">
    <property type="entry name" value="FAD_binding_7"/>
    <property type="match status" value="1"/>
</dbReference>
<dbReference type="InterPro" id="IPR014729">
    <property type="entry name" value="Rossmann-like_a/b/a_fold"/>
</dbReference>
<dbReference type="SUPFAM" id="SSF52425">
    <property type="entry name" value="Cryptochrome/photolyase, N-terminal domain"/>
    <property type="match status" value="1"/>
</dbReference>
<sequence>MPAGGGVAVVWFRKCLRVHDNAALLEAGKTAEHVCPVFVIDPHFGPGSVGVNRYNFLLESLQDLDAQLRKLKSRLLVLRGKPEKVLSDLVKTGKPLMKGKPRMVLWEKDTEPYALMRDSAVTKAAEASGVEVRTFSGHTLYDVDEALRKNKGKAPSQMPGMVTLAKALGEPDQPLPAPSKLPGLTKEALARKDLRVPTLKEMGYKELAEHCGFHGGETAGLARLGAKLKDTSYIRSFVKSQTQSTAFSPPSTTVLSPYLKFGCVSVRRFYHALRKIEAGGKHSETPGSLVGQLYFREMAYLMGASIPNFDRQAGNPSCKPIPWGSSSKQLAAWEKGQTGYPYIDAAMRQLTRAGWLHHLARHAVSCFLTRGDLWQHWEKGRDVFDRLLLDSDWAVNNMNWLALSGVAPWSPPFFRVYHPVPKMDSSLNVRDPDGKYIKEFVPELRKMPSKYIYAPWTAPLEVQKQAGCIIGKDYPHPIVDHTKASTANLAAFKRALDASKNAAPAPAPTTGAGARKRAAGSASAPAAKRGRAWK</sequence>
<dbReference type="Gene3D" id="3.40.50.620">
    <property type="entry name" value="HUPs"/>
    <property type="match status" value="1"/>
</dbReference>
<feature type="coiled-coil region" evidence="5">
    <location>
        <begin position="54"/>
        <end position="81"/>
    </location>
</feature>
<evidence type="ECO:0000313" key="8">
    <source>
        <dbReference type="EMBL" id="CAK0870395.1"/>
    </source>
</evidence>
<evidence type="ECO:0000256" key="1">
    <source>
        <dbReference type="ARBA" id="ARBA00001974"/>
    </source>
</evidence>
<dbReference type="SUPFAM" id="SSF48173">
    <property type="entry name" value="Cryptochrome/photolyase FAD-binding domain"/>
    <property type="match status" value="1"/>
</dbReference>
<keyword evidence="3" id="KW-0285">Flavoprotein</keyword>
<dbReference type="InterPro" id="IPR006050">
    <property type="entry name" value="DNA_photolyase_N"/>
</dbReference>
<dbReference type="Proteomes" id="UP001189429">
    <property type="component" value="Unassembled WGS sequence"/>
</dbReference>
<keyword evidence="4" id="KW-0274">FAD</keyword>
<protein>
    <recommendedName>
        <fullName evidence="7">Photolyase/cryptochrome alpha/beta domain-containing protein</fullName>
    </recommendedName>
</protein>
<gene>
    <name evidence="8" type="ORF">PCOR1329_LOCUS56521</name>
</gene>
<evidence type="ECO:0000256" key="5">
    <source>
        <dbReference type="SAM" id="Coils"/>
    </source>
</evidence>
<evidence type="ECO:0000256" key="6">
    <source>
        <dbReference type="SAM" id="MobiDB-lite"/>
    </source>
</evidence>